<proteinExistence type="predicted"/>
<dbReference type="InterPro" id="IPR023753">
    <property type="entry name" value="FAD/NAD-binding_dom"/>
</dbReference>
<dbReference type="InterPro" id="IPR050446">
    <property type="entry name" value="FAD-oxidoreductase/Apoptosis"/>
</dbReference>
<evidence type="ECO:0000259" key="6">
    <source>
        <dbReference type="Pfam" id="PF14759"/>
    </source>
</evidence>
<comment type="caution">
    <text evidence="7">The sequence shown here is derived from an EMBL/GenBank/DDBJ whole genome shotgun (WGS) entry which is preliminary data.</text>
</comment>
<gene>
    <name evidence="7" type="ORF">C7C46_04710</name>
</gene>
<dbReference type="EMBL" id="PYBW01000015">
    <property type="protein sequence ID" value="PYC87385.1"/>
    <property type="molecule type" value="Genomic_DNA"/>
</dbReference>
<dbReference type="OrthoDB" id="1145at2"/>
<keyword evidence="2" id="KW-0285">Flavoprotein</keyword>
<dbReference type="RefSeq" id="WP_110666001.1">
    <property type="nucleotide sequence ID" value="NZ_PYBW01000015.1"/>
</dbReference>
<organism evidence="7 8">
    <name type="scientific">Streptomyces tateyamensis</name>
    <dbReference type="NCBI Taxonomy" id="565073"/>
    <lineage>
        <taxon>Bacteria</taxon>
        <taxon>Bacillati</taxon>
        <taxon>Actinomycetota</taxon>
        <taxon>Actinomycetes</taxon>
        <taxon>Kitasatosporales</taxon>
        <taxon>Streptomycetaceae</taxon>
        <taxon>Streptomyces</taxon>
    </lineage>
</organism>
<name>A0A2V4NYX4_9ACTN</name>
<dbReference type="PANTHER" id="PTHR43557">
    <property type="entry name" value="APOPTOSIS-INDUCING FACTOR 1"/>
    <property type="match status" value="1"/>
</dbReference>
<feature type="domain" description="FAD/NAD(P)-binding" evidence="5">
    <location>
        <begin position="7"/>
        <end position="303"/>
    </location>
</feature>
<dbReference type="Pfam" id="PF14759">
    <property type="entry name" value="Reductase_C"/>
    <property type="match status" value="1"/>
</dbReference>
<dbReference type="Pfam" id="PF07992">
    <property type="entry name" value="Pyr_redox_2"/>
    <property type="match status" value="1"/>
</dbReference>
<evidence type="ECO:0000256" key="2">
    <source>
        <dbReference type="ARBA" id="ARBA00022630"/>
    </source>
</evidence>
<evidence type="ECO:0000256" key="1">
    <source>
        <dbReference type="ARBA" id="ARBA00001974"/>
    </source>
</evidence>
<dbReference type="InterPro" id="IPR016156">
    <property type="entry name" value="FAD/NAD-linked_Rdtase_dimer_sf"/>
</dbReference>
<dbReference type="SUPFAM" id="SSF55424">
    <property type="entry name" value="FAD/NAD-linked reductases, dimerisation (C-terminal) domain"/>
    <property type="match status" value="1"/>
</dbReference>
<evidence type="ECO:0000313" key="8">
    <source>
        <dbReference type="Proteomes" id="UP000248039"/>
    </source>
</evidence>
<evidence type="ECO:0000256" key="3">
    <source>
        <dbReference type="ARBA" id="ARBA00022827"/>
    </source>
</evidence>
<dbReference type="PANTHER" id="PTHR43557:SF2">
    <property type="entry name" value="RIESKE DOMAIN-CONTAINING PROTEIN-RELATED"/>
    <property type="match status" value="1"/>
</dbReference>
<evidence type="ECO:0000259" key="5">
    <source>
        <dbReference type="Pfam" id="PF07992"/>
    </source>
</evidence>
<dbReference type="GO" id="GO:0016651">
    <property type="term" value="F:oxidoreductase activity, acting on NAD(P)H"/>
    <property type="evidence" value="ECO:0007669"/>
    <property type="project" value="TreeGrafter"/>
</dbReference>
<reference evidence="7 8" key="1">
    <citation type="submission" date="2018-03" db="EMBL/GenBank/DDBJ databases">
        <title>Bioinformatic expansion and discovery of thiopeptide antibiotics.</title>
        <authorList>
            <person name="Schwalen C.J."/>
            <person name="Hudson G.A."/>
            <person name="Mitchell D.A."/>
        </authorList>
    </citation>
    <scope>NUCLEOTIDE SEQUENCE [LARGE SCALE GENOMIC DNA]</scope>
    <source>
        <strain evidence="7 8">ATCC 21389</strain>
    </source>
</reference>
<sequence length="408" mass="43908">MVANTPLVIVGASLAGAQAAQTLRAEGYEGPLVLIGEEDELPYERPPLSKGYLLGKEPRQKIYVQPAQWYQENRVELRLGTTATALDPAAHRLTLDDGSTLGYAKLLLTTGARPRRLPVPGADLAGVHQLRRVEDSDRLRELFRTAQRIAVVGAGWIGLEATAAARAAGVAVTVLEALELPLLRVLGPEVATVFADLHREHGVDLRLGVQVSAFEGTDGKVSGVRLGDGSLVPAEAVLVGIGAAPATELAEAAGLLVDNGIRTDASLRTSDPDIYAAGDVARADHPLIGKPVRVEHWANALHQPRTAARAMLGQDTVYDRTPYFFTDQYDLGMEYTGYVEPDGYDRVVLRGDPATREFIAFWLADNRVLAGMNVNTWDVTDTIRTLVRSPDPIDPARLADPDVPLGEV</sequence>
<dbReference type="SUPFAM" id="SSF51905">
    <property type="entry name" value="FAD/NAD(P)-binding domain"/>
    <property type="match status" value="2"/>
</dbReference>
<evidence type="ECO:0000256" key="4">
    <source>
        <dbReference type="ARBA" id="ARBA00023002"/>
    </source>
</evidence>
<accession>A0A2V4NYX4</accession>
<keyword evidence="3" id="KW-0274">FAD</keyword>
<keyword evidence="8" id="KW-1185">Reference proteome</keyword>
<feature type="domain" description="Reductase C-terminal" evidence="6">
    <location>
        <begin position="323"/>
        <end position="407"/>
    </location>
</feature>
<comment type="cofactor">
    <cofactor evidence="1">
        <name>FAD</name>
        <dbReference type="ChEBI" id="CHEBI:57692"/>
    </cofactor>
</comment>
<evidence type="ECO:0000313" key="7">
    <source>
        <dbReference type="EMBL" id="PYC87385.1"/>
    </source>
</evidence>
<dbReference type="PRINTS" id="PR00368">
    <property type="entry name" value="FADPNR"/>
</dbReference>
<dbReference type="AlphaFoldDB" id="A0A2V4NYX4"/>
<dbReference type="Gene3D" id="3.50.50.60">
    <property type="entry name" value="FAD/NAD(P)-binding domain"/>
    <property type="match status" value="2"/>
</dbReference>
<keyword evidence="4" id="KW-0560">Oxidoreductase</keyword>
<dbReference type="PRINTS" id="PR00411">
    <property type="entry name" value="PNDRDTASEI"/>
</dbReference>
<protein>
    <submittedName>
        <fullName evidence="7">FAD-dependent oxidoreductase</fullName>
    </submittedName>
</protein>
<dbReference type="GO" id="GO:0005737">
    <property type="term" value="C:cytoplasm"/>
    <property type="evidence" value="ECO:0007669"/>
    <property type="project" value="TreeGrafter"/>
</dbReference>
<dbReference type="Gene3D" id="3.30.390.30">
    <property type="match status" value="1"/>
</dbReference>
<dbReference type="Proteomes" id="UP000248039">
    <property type="component" value="Unassembled WGS sequence"/>
</dbReference>
<dbReference type="InterPro" id="IPR028202">
    <property type="entry name" value="Reductase_C"/>
</dbReference>
<dbReference type="InterPro" id="IPR036188">
    <property type="entry name" value="FAD/NAD-bd_sf"/>
</dbReference>